<comment type="caution">
    <text evidence="3">The sequence shown here is derived from an EMBL/GenBank/DDBJ whole genome shotgun (WGS) entry which is preliminary data.</text>
</comment>
<dbReference type="Proteomes" id="UP000221165">
    <property type="component" value="Unassembled WGS sequence"/>
</dbReference>
<proteinExistence type="predicted"/>
<evidence type="ECO:0000313" key="3">
    <source>
        <dbReference type="EMBL" id="PHJ17006.1"/>
    </source>
</evidence>
<keyword evidence="4" id="KW-1185">Reference proteome</keyword>
<sequence>MQVTTFLQSFIFLPLGAFLLFSSLLGIRFLNSLTSRVCRQSVSIGYINLRLVSLILLVAFGFFAREQVVLSRIYNSTAFARYCGSGVNPKNPFPDEKSQDPIAMAASAAAAQAAAAALAGGEVGLQCMAYKLRHERNWWLSLLSLTVWLLLWRVTAMVAGYDRKLQSLEEERNAELAALENLRRQQENEQVLDEVNKKKE</sequence>
<dbReference type="OrthoDB" id="331724at2759"/>
<organism evidence="3 4">
    <name type="scientific">Cystoisospora suis</name>
    <dbReference type="NCBI Taxonomy" id="483139"/>
    <lineage>
        <taxon>Eukaryota</taxon>
        <taxon>Sar</taxon>
        <taxon>Alveolata</taxon>
        <taxon>Apicomplexa</taxon>
        <taxon>Conoidasida</taxon>
        <taxon>Coccidia</taxon>
        <taxon>Eucoccidiorida</taxon>
        <taxon>Eimeriorina</taxon>
        <taxon>Sarcocystidae</taxon>
        <taxon>Cystoisospora</taxon>
    </lineage>
</organism>
<evidence type="ECO:0000256" key="1">
    <source>
        <dbReference type="SAM" id="Coils"/>
    </source>
</evidence>
<evidence type="ECO:0000256" key="2">
    <source>
        <dbReference type="SAM" id="Phobius"/>
    </source>
</evidence>
<protein>
    <submittedName>
        <fullName evidence="3">Transmembrane protein</fullName>
    </submittedName>
</protein>
<feature type="transmembrane region" description="Helical" evidence="2">
    <location>
        <begin position="138"/>
        <end position="161"/>
    </location>
</feature>
<keyword evidence="2" id="KW-1133">Transmembrane helix</keyword>
<dbReference type="GeneID" id="94432504"/>
<feature type="transmembrane region" description="Helical" evidence="2">
    <location>
        <begin position="6"/>
        <end position="30"/>
    </location>
</feature>
<keyword evidence="2" id="KW-0472">Membrane</keyword>
<dbReference type="RefSeq" id="XP_067918731.1">
    <property type="nucleotide sequence ID" value="XM_068069293.1"/>
</dbReference>
<dbReference type="VEuPathDB" id="ToxoDB:CSUI_009177"/>
<keyword evidence="2 3" id="KW-0812">Transmembrane</keyword>
<feature type="coiled-coil region" evidence="1">
    <location>
        <begin position="158"/>
        <end position="189"/>
    </location>
</feature>
<reference evidence="3 4" key="1">
    <citation type="journal article" date="2017" name="Int. J. Parasitol.">
        <title>The genome of the protozoan parasite Cystoisospora suis and a reverse vaccinology approach to identify vaccine candidates.</title>
        <authorList>
            <person name="Palmieri N."/>
            <person name="Shrestha A."/>
            <person name="Ruttkowski B."/>
            <person name="Beck T."/>
            <person name="Vogl C."/>
            <person name="Tomley F."/>
            <person name="Blake D.P."/>
            <person name="Joachim A."/>
        </authorList>
    </citation>
    <scope>NUCLEOTIDE SEQUENCE [LARGE SCALE GENOMIC DNA]</scope>
    <source>
        <strain evidence="3 4">Wien I</strain>
    </source>
</reference>
<keyword evidence="1" id="KW-0175">Coiled coil</keyword>
<evidence type="ECO:0000313" key="4">
    <source>
        <dbReference type="Proteomes" id="UP000221165"/>
    </source>
</evidence>
<dbReference type="EMBL" id="MIGC01005370">
    <property type="protein sequence ID" value="PHJ17006.1"/>
    <property type="molecule type" value="Genomic_DNA"/>
</dbReference>
<name>A0A2C6KKW1_9APIC</name>
<accession>A0A2C6KKW1</accession>
<gene>
    <name evidence="3" type="ORF">CSUI_009177</name>
</gene>
<feature type="transmembrane region" description="Helical" evidence="2">
    <location>
        <begin position="42"/>
        <end position="64"/>
    </location>
</feature>
<dbReference type="AlphaFoldDB" id="A0A2C6KKW1"/>